<name>W6MBF9_9GAMM</name>
<comment type="caution">
    <text evidence="1">The sequence shown here is derived from an EMBL/GenBank/DDBJ whole genome shotgun (WGS) entry which is preliminary data.</text>
</comment>
<dbReference type="Proteomes" id="UP000035760">
    <property type="component" value="Unassembled WGS sequence"/>
</dbReference>
<dbReference type="STRING" id="1400863.BN873_490079"/>
<sequence>MVLIAIALRLWLSAAANDFFAGALGNEHPGIPLTVLVGLTGARMSIGFAVILARLNDAVTLLGIFIIGGDCLTGIGDQTKGENAGQGGIDEGFAIHTM</sequence>
<gene>
    <name evidence="1" type="ORF">BN873_490079</name>
</gene>
<evidence type="ECO:0000313" key="1">
    <source>
        <dbReference type="EMBL" id="CDI03470.1"/>
    </source>
</evidence>
<dbReference type="AlphaFoldDB" id="W6MBF9"/>
<reference evidence="1" key="2">
    <citation type="submission" date="2014-03" db="EMBL/GenBank/DDBJ databases">
        <title>Candidatus Competibacter-lineage genomes retrieved from metagenomes reveal functional metabolic diversity.</title>
        <authorList>
            <person name="McIlroy S.J."/>
            <person name="Albertsen M."/>
            <person name="Andresen E.K."/>
            <person name="Saunders A.M."/>
            <person name="Kristiansen R."/>
            <person name="Stokholm-Bjerregaard M."/>
            <person name="Nielsen K.L."/>
            <person name="Nielsen P.H."/>
        </authorList>
    </citation>
    <scope>NUCLEOTIDE SEQUENCE</scope>
    <source>
        <strain evidence="1">Run_A_D11</strain>
    </source>
</reference>
<organism evidence="1 2">
    <name type="scientific">Candidatus Competibacter denitrificans Run_A_D11</name>
    <dbReference type="NCBI Taxonomy" id="1400863"/>
    <lineage>
        <taxon>Bacteria</taxon>
        <taxon>Pseudomonadati</taxon>
        <taxon>Pseudomonadota</taxon>
        <taxon>Gammaproteobacteria</taxon>
        <taxon>Candidatus Competibacteraceae</taxon>
        <taxon>Candidatus Competibacter</taxon>
    </lineage>
</organism>
<accession>W6MBF9</accession>
<proteinExistence type="predicted"/>
<protein>
    <submittedName>
        <fullName evidence="1">Uncharacterized protein</fullName>
    </submittedName>
</protein>
<reference evidence="1" key="1">
    <citation type="submission" date="2013-07" db="EMBL/GenBank/DDBJ databases">
        <authorList>
            <person name="McIlroy S."/>
        </authorList>
    </citation>
    <scope>NUCLEOTIDE SEQUENCE [LARGE SCALE GENOMIC DNA]</scope>
    <source>
        <strain evidence="1">Run_A_D11</strain>
    </source>
</reference>
<dbReference type="EMBL" id="CBTJ020000057">
    <property type="protein sequence ID" value="CDI03470.1"/>
    <property type="molecule type" value="Genomic_DNA"/>
</dbReference>
<evidence type="ECO:0000313" key="2">
    <source>
        <dbReference type="Proteomes" id="UP000035760"/>
    </source>
</evidence>
<keyword evidence="2" id="KW-1185">Reference proteome</keyword>